<evidence type="ECO:0000256" key="8">
    <source>
        <dbReference type="SAM" id="MobiDB-lite"/>
    </source>
</evidence>
<dbReference type="AlphaFoldDB" id="A0A0V1PV57"/>
<proteinExistence type="predicted"/>
<dbReference type="GO" id="GO:0045944">
    <property type="term" value="P:positive regulation of transcription by RNA polymerase II"/>
    <property type="evidence" value="ECO:0007669"/>
    <property type="project" value="TreeGrafter"/>
</dbReference>
<dbReference type="Pfam" id="PF00172">
    <property type="entry name" value="Zn_clus"/>
    <property type="match status" value="1"/>
</dbReference>
<comment type="caution">
    <text evidence="10">The sequence shown here is derived from an EMBL/GenBank/DDBJ whole genome shotgun (WGS) entry which is preliminary data.</text>
</comment>
<dbReference type="CDD" id="cd12148">
    <property type="entry name" value="fungal_TF_MHR"/>
    <property type="match status" value="1"/>
</dbReference>
<dbReference type="Pfam" id="PF04082">
    <property type="entry name" value="Fungal_trans"/>
    <property type="match status" value="1"/>
</dbReference>
<gene>
    <name evidence="10" type="ORF">AC631_04081</name>
</gene>
<feature type="region of interest" description="Disordered" evidence="8">
    <location>
        <begin position="1"/>
        <end position="23"/>
    </location>
</feature>
<feature type="compositionally biased region" description="Polar residues" evidence="8">
    <location>
        <begin position="807"/>
        <end position="826"/>
    </location>
</feature>
<dbReference type="InterPro" id="IPR036864">
    <property type="entry name" value="Zn2-C6_fun-type_DNA-bd_sf"/>
</dbReference>
<dbReference type="SMART" id="SM00906">
    <property type="entry name" value="Fungal_trans"/>
    <property type="match status" value="1"/>
</dbReference>
<evidence type="ECO:0000256" key="5">
    <source>
        <dbReference type="ARBA" id="ARBA00023125"/>
    </source>
</evidence>
<comment type="subcellular location">
    <subcellularLocation>
        <location evidence="1">Nucleus</location>
    </subcellularLocation>
</comment>
<keyword evidence="7" id="KW-0539">Nucleus</keyword>
<name>A0A0V1PV57_9ASCO</name>
<evidence type="ECO:0000259" key="9">
    <source>
        <dbReference type="PROSITE" id="PS50048"/>
    </source>
</evidence>
<sequence length="876" mass="100105">MPAKRSNSEGVDFNNKRSPSLSQISRISRSISACQRCRVKKIKCDQNFPKCTKCAKANADCVGLDSVTGREVPRSYVMYLENRIMQLEEQVNQGRIYPNDNTEVTEEAEVQHDDEPITNFTDGSQLHGLPPVPKQQLPFEDINASIFEGSEISFSKLMFTAIRSHKGSKDQERIDPIMGCEDIHASPAILPPKSTAQEFLMIFFSQSNPQLPIFHREEFIQKYFIPIYGKIDEGVILANNYSPINVSFFQGENIIDEDTWFFQYKQEFQKRLHNSHNNGDPNEISNTIIPPKKFHKALYFLSMVFAISSSVHHLQYHSNISNSFKIAANRYFETASSSPDKLESLQSILLLTLYSLMRPTVPGVWYVLGLALRVCVDLGLHKETPNQSSNSIDYFTKDKRRRLFWCTYSLDRQVCFYLGRPVGIPEESIATPFPCTLDDSLIEKNNYNDLLILKSETPTYKSVSLEFFEMRRIQSEVQKILYEDSDIPRKFSDLHEWKLDIIERLKNWKLHLPKAERDMNCDFNVEFFNLNYNHTILMIHGLSPKNNKLSVPDFIRLQDSSKEIIHCYNQLHASKCINYTWVTVHNLFLAGTCYLYAIYNSDDVCRQNSINEVKKVSRECINVLNSLIDKCATAYNCRHSFEVLTAAVVKLKYNEIMHGIDSYIPTAQQIANNQPVGYVNSNLDNLVQNLESRSDSGESGKIIEQTPQMDVVDNFFHFASNANSKEDEVNNNIDKISQSPPTFEWISIDKSSKLLNNNDQQSSGNNLINFFDNLDKLPSLPTEANDQIGNDNVVDNSNAENKRHSSQTEANNYKSQAASIRQLENQSSSLKDSKQFDLPEAAVESIWDQFLTSVTPAFGLSSSLFMLQDKSDTLDE</sequence>
<keyword evidence="11" id="KW-1185">Reference proteome</keyword>
<dbReference type="PANTHER" id="PTHR47782:SF1">
    <property type="entry name" value="PYRIMIDINE PATHWAY REGULATORY PROTEIN 1"/>
    <property type="match status" value="1"/>
</dbReference>
<dbReference type="InterPro" id="IPR001138">
    <property type="entry name" value="Zn2Cys6_DnaBD"/>
</dbReference>
<dbReference type="CDD" id="cd14723">
    <property type="entry name" value="ZIP_Ppr1"/>
    <property type="match status" value="1"/>
</dbReference>
<keyword evidence="6" id="KW-0804">Transcription</keyword>
<feature type="region of interest" description="Disordered" evidence="8">
    <location>
        <begin position="781"/>
        <end position="826"/>
    </location>
</feature>
<dbReference type="Proteomes" id="UP000054251">
    <property type="component" value="Unassembled WGS sequence"/>
</dbReference>
<dbReference type="PANTHER" id="PTHR47782">
    <property type="entry name" value="ZN(II)2CYS6 TRANSCRIPTION FACTOR (EUROFUNG)-RELATED"/>
    <property type="match status" value="1"/>
</dbReference>
<dbReference type="RefSeq" id="XP_015466266.1">
    <property type="nucleotide sequence ID" value="XM_015612910.1"/>
</dbReference>
<dbReference type="InterPro" id="IPR052202">
    <property type="entry name" value="Yeast_MetPath_Reg"/>
</dbReference>
<organism evidence="10 11">
    <name type="scientific">Debaryomyces fabryi</name>
    <dbReference type="NCBI Taxonomy" id="58627"/>
    <lineage>
        <taxon>Eukaryota</taxon>
        <taxon>Fungi</taxon>
        <taxon>Dikarya</taxon>
        <taxon>Ascomycota</taxon>
        <taxon>Saccharomycotina</taxon>
        <taxon>Pichiomycetes</taxon>
        <taxon>Debaryomycetaceae</taxon>
        <taxon>Debaryomyces</taxon>
    </lineage>
</organism>
<dbReference type="OrthoDB" id="2399539at2759"/>
<reference evidence="10 11" key="1">
    <citation type="submission" date="2015-11" db="EMBL/GenBank/DDBJ databases">
        <title>The genome of Debaryomyces fabryi.</title>
        <authorList>
            <person name="Tafer H."/>
            <person name="Lopandic K."/>
        </authorList>
    </citation>
    <scope>NUCLEOTIDE SEQUENCE [LARGE SCALE GENOMIC DNA]</scope>
    <source>
        <strain evidence="10 11">CBS 789</strain>
    </source>
</reference>
<protein>
    <recommendedName>
        <fullName evidence="9">Zn(2)-C6 fungal-type domain-containing protein</fullName>
    </recommendedName>
</protein>
<dbReference type="GO" id="GO:0008270">
    <property type="term" value="F:zinc ion binding"/>
    <property type="evidence" value="ECO:0007669"/>
    <property type="project" value="InterPro"/>
</dbReference>
<evidence type="ECO:0000256" key="4">
    <source>
        <dbReference type="ARBA" id="ARBA00023015"/>
    </source>
</evidence>
<keyword evidence="4" id="KW-0805">Transcription regulation</keyword>
<dbReference type="CDD" id="cd00067">
    <property type="entry name" value="GAL4"/>
    <property type="match status" value="1"/>
</dbReference>
<keyword evidence="5" id="KW-0238">DNA-binding</keyword>
<dbReference type="SUPFAM" id="SSF57701">
    <property type="entry name" value="Zn2/Cys6 DNA-binding domain"/>
    <property type="match status" value="1"/>
</dbReference>
<dbReference type="SMART" id="SM00066">
    <property type="entry name" value="GAL4"/>
    <property type="match status" value="1"/>
</dbReference>
<dbReference type="InterPro" id="IPR007219">
    <property type="entry name" value="XnlR_reg_dom"/>
</dbReference>
<evidence type="ECO:0000256" key="6">
    <source>
        <dbReference type="ARBA" id="ARBA00023163"/>
    </source>
</evidence>
<dbReference type="Gene3D" id="4.10.240.10">
    <property type="entry name" value="Zn(2)-C6 fungal-type DNA-binding domain"/>
    <property type="match status" value="1"/>
</dbReference>
<evidence type="ECO:0000313" key="11">
    <source>
        <dbReference type="Proteomes" id="UP000054251"/>
    </source>
</evidence>
<evidence type="ECO:0000256" key="7">
    <source>
        <dbReference type="ARBA" id="ARBA00023242"/>
    </source>
</evidence>
<dbReference type="PROSITE" id="PS00463">
    <property type="entry name" value="ZN2_CY6_FUNGAL_1"/>
    <property type="match status" value="1"/>
</dbReference>
<feature type="domain" description="Zn(2)-C6 fungal-type" evidence="9">
    <location>
        <begin position="33"/>
        <end position="62"/>
    </location>
</feature>
<dbReference type="GO" id="GO:0043565">
    <property type="term" value="F:sequence-specific DNA binding"/>
    <property type="evidence" value="ECO:0007669"/>
    <property type="project" value="TreeGrafter"/>
</dbReference>
<keyword evidence="2" id="KW-0479">Metal-binding</keyword>
<dbReference type="EMBL" id="LMYN01000100">
    <property type="protein sequence ID" value="KSA00164.1"/>
    <property type="molecule type" value="Genomic_DNA"/>
</dbReference>
<feature type="compositionally biased region" description="Polar residues" evidence="8">
    <location>
        <begin position="782"/>
        <end position="799"/>
    </location>
</feature>
<dbReference type="GeneID" id="26841090"/>
<dbReference type="GO" id="GO:0006351">
    <property type="term" value="P:DNA-templated transcription"/>
    <property type="evidence" value="ECO:0007669"/>
    <property type="project" value="InterPro"/>
</dbReference>
<dbReference type="GO" id="GO:0000981">
    <property type="term" value="F:DNA-binding transcription factor activity, RNA polymerase II-specific"/>
    <property type="evidence" value="ECO:0007669"/>
    <property type="project" value="InterPro"/>
</dbReference>
<evidence type="ECO:0000313" key="10">
    <source>
        <dbReference type="EMBL" id="KSA00164.1"/>
    </source>
</evidence>
<keyword evidence="3" id="KW-0862">Zinc</keyword>
<evidence type="ECO:0000256" key="1">
    <source>
        <dbReference type="ARBA" id="ARBA00004123"/>
    </source>
</evidence>
<evidence type="ECO:0000256" key="3">
    <source>
        <dbReference type="ARBA" id="ARBA00022833"/>
    </source>
</evidence>
<dbReference type="PROSITE" id="PS50048">
    <property type="entry name" value="ZN2_CY6_FUNGAL_2"/>
    <property type="match status" value="1"/>
</dbReference>
<evidence type="ECO:0000256" key="2">
    <source>
        <dbReference type="ARBA" id="ARBA00022723"/>
    </source>
</evidence>
<accession>A0A0V1PV57</accession>
<dbReference type="GO" id="GO:0005634">
    <property type="term" value="C:nucleus"/>
    <property type="evidence" value="ECO:0007669"/>
    <property type="project" value="UniProtKB-SubCell"/>
</dbReference>